<dbReference type="eggNOG" id="COG3176">
    <property type="taxonomic scope" value="Bacteria"/>
</dbReference>
<dbReference type="Gene3D" id="3.40.630.30">
    <property type="match status" value="1"/>
</dbReference>
<reference evidence="2 3" key="1">
    <citation type="submission" date="2012-06" db="EMBL/GenBank/DDBJ databases">
        <title>Complete genome of Terriglobus roseus DSM 18391.</title>
        <authorList>
            <consortium name="US DOE Joint Genome Institute (JGI-PGF)"/>
            <person name="Lucas S."/>
            <person name="Copeland A."/>
            <person name="Lapidus A."/>
            <person name="Glavina del Rio T."/>
            <person name="Dalin E."/>
            <person name="Tice H."/>
            <person name="Bruce D."/>
            <person name="Goodwin L."/>
            <person name="Pitluck S."/>
            <person name="Peters L."/>
            <person name="Mikhailova N."/>
            <person name="Munk A.C.C."/>
            <person name="Kyrpides N."/>
            <person name="Mavromatis K."/>
            <person name="Ivanova N."/>
            <person name="Brettin T."/>
            <person name="Detter J.C."/>
            <person name="Han C."/>
            <person name="Larimer F."/>
            <person name="Land M."/>
            <person name="Hauser L."/>
            <person name="Markowitz V."/>
            <person name="Cheng J.-F."/>
            <person name="Hugenholtz P."/>
            <person name="Woyke T."/>
            <person name="Wu D."/>
            <person name="Brambilla E."/>
            <person name="Klenk H.-P."/>
            <person name="Eisen J.A."/>
        </authorList>
    </citation>
    <scope>NUCLEOTIDE SEQUENCE [LARGE SCALE GENOMIC DNA]</scope>
    <source>
        <strain evidence="2">DSM 18391</strain>
        <strain evidence="3">DSM 18391 / NRRL B-41598 / KBS 63</strain>
    </source>
</reference>
<dbReference type="SUPFAM" id="SSF55729">
    <property type="entry name" value="Acyl-CoA N-acyltransferases (Nat)"/>
    <property type="match status" value="1"/>
</dbReference>
<dbReference type="Proteomes" id="UP000006056">
    <property type="component" value="Chromosome"/>
</dbReference>
<evidence type="ECO:0000313" key="3">
    <source>
        <dbReference type="Proteomes" id="UP000006056"/>
    </source>
</evidence>
<dbReference type="InterPro" id="IPR016181">
    <property type="entry name" value="Acyl_CoA_acyltransferase"/>
</dbReference>
<dbReference type="KEGG" id="trs:Terro_2162"/>
<protein>
    <submittedName>
        <fullName evidence="2">Uncharacterized protein</fullName>
    </submittedName>
</protein>
<evidence type="ECO:0000313" key="1">
    <source>
        <dbReference type="EMBL" id="AFL88430.1"/>
    </source>
</evidence>
<dbReference type="HOGENOM" id="CLU_956245_0_0_0"/>
<organism evidence="2 3">
    <name type="scientific">Terriglobus roseus (strain DSM 18391 / NRRL B-41598 / KBS 63)</name>
    <dbReference type="NCBI Taxonomy" id="926566"/>
    <lineage>
        <taxon>Bacteria</taxon>
        <taxon>Pseudomonadati</taxon>
        <taxon>Acidobacteriota</taxon>
        <taxon>Terriglobia</taxon>
        <taxon>Terriglobales</taxon>
        <taxon>Acidobacteriaceae</taxon>
        <taxon>Terriglobus</taxon>
    </lineage>
</organism>
<dbReference type="EMBL" id="CP003379">
    <property type="protein sequence ID" value="AFL88772.1"/>
    <property type="molecule type" value="Genomic_DNA"/>
</dbReference>
<name>I3ZHQ4_TERRK</name>
<sequence length="291" mass="31722">MVTILAPRNTSSFGSSVVIQAHQYAALQREIQLLRGETYKEYAGVAATLTEDGLDRQALDDLCWHILVRDPSTGDLAACARYRHGVSSFEELLSHDSAIASGVARAQVIRAFANDKADAKRRGIEFGEASGLAVKQYFRSSYSGAKIVMLGMALSDLLGGGSAWSIVSTRHGASSMLCRLGAQVVCGLAPHVEPRYGHSVRLLHLDVARIPARFEDLFQWAREELGSACFVFEDCAELGREPEDLPLSLAERPPAYSDLERDRRSQRAQFGGAFSTQSEVETSDCCVYAAD</sequence>
<dbReference type="AlphaFoldDB" id="I3ZHQ4"/>
<dbReference type="EMBL" id="CP003379">
    <property type="protein sequence ID" value="AFL88430.1"/>
    <property type="molecule type" value="Genomic_DNA"/>
</dbReference>
<keyword evidence="3" id="KW-1185">Reference proteome</keyword>
<proteinExistence type="predicted"/>
<dbReference type="KEGG" id="trs:Terro_2526"/>
<gene>
    <name evidence="1" type="ordered locus">Terro_2162</name>
    <name evidence="2" type="ordered locus">Terro_2526</name>
</gene>
<accession>I3ZHQ4</accession>
<evidence type="ECO:0000313" key="2">
    <source>
        <dbReference type="EMBL" id="AFL88772.1"/>
    </source>
</evidence>